<feature type="domain" description="NAD(P)-binding" evidence="1">
    <location>
        <begin position="9"/>
        <end position="145"/>
    </location>
</feature>
<dbReference type="AlphaFoldDB" id="E8T3V9"/>
<gene>
    <name evidence="2" type="ordered locus">Theam_0196</name>
</gene>
<evidence type="ECO:0000313" key="3">
    <source>
        <dbReference type="Proteomes" id="UP000006362"/>
    </source>
</evidence>
<dbReference type="HOGENOM" id="CLU_007383_6_5_0"/>
<dbReference type="GO" id="GO:0044877">
    <property type="term" value="F:protein-containing complex binding"/>
    <property type="evidence" value="ECO:0007669"/>
    <property type="project" value="TreeGrafter"/>
</dbReference>
<reference evidence="2" key="1">
    <citation type="submission" date="2011-01" db="EMBL/GenBank/DDBJ databases">
        <title>Complete sequence of chromosome of Thermovibrio ammonificans HB-1.</title>
        <authorList>
            <consortium name="US DOE Joint Genome Institute"/>
            <person name="Lucas S."/>
            <person name="Copeland A."/>
            <person name="Lapidus A."/>
            <person name="Cheng J.-F."/>
            <person name="Goodwin L."/>
            <person name="Pitluck S."/>
            <person name="Davenport K."/>
            <person name="Detter J.C."/>
            <person name="Han C."/>
            <person name="Tapia R."/>
            <person name="Land M."/>
            <person name="Hauser L."/>
            <person name="Kyrpides N."/>
            <person name="Ivanova N."/>
            <person name="Ovchinnikova G."/>
            <person name="Vetriani C."/>
            <person name="Woyke T."/>
        </authorList>
    </citation>
    <scope>NUCLEOTIDE SEQUENCE [LARGE SCALE GENOMIC DNA]</scope>
    <source>
        <strain evidence="2">HB-1</strain>
    </source>
</reference>
<proteinExistence type="predicted"/>
<dbReference type="InterPro" id="IPR051207">
    <property type="entry name" value="ComplexI_NDUFA9_subunit"/>
</dbReference>
<dbReference type="PANTHER" id="PTHR12126:SF11">
    <property type="entry name" value="NADH DEHYDROGENASE [UBIQUINONE] 1 ALPHA SUBCOMPLEX SUBUNIT 9, MITOCHONDRIAL"/>
    <property type="match status" value="1"/>
</dbReference>
<evidence type="ECO:0000313" key="2">
    <source>
        <dbReference type="EMBL" id="ADU96169.1"/>
    </source>
</evidence>
<organism evidence="2 3">
    <name type="scientific">Thermovibrio ammonificans (strain DSM 15698 / JCM 12110 / HB-1)</name>
    <dbReference type="NCBI Taxonomy" id="648996"/>
    <lineage>
        <taxon>Bacteria</taxon>
        <taxon>Pseudomonadati</taxon>
        <taxon>Aquificota</taxon>
        <taxon>Aquificia</taxon>
        <taxon>Desulfurobacteriales</taxon>
        <taxon>Desulfurobacteriaceae</taxon>
        <taxon>Thermovibrio</taxon>
    </lineage>
</organism>
<accession>E8T3V9</accession>
<evidence type="ECO:0000259" key="1">
    <source>
        <dbReference type="Pfam" id="PF13460"/>
    </source>
</evidence>
<dbReference type="SUPFAM" id="SSF51735">
    <property type="entry name" value="NAD(P)-binding Rossmann-fold domains"/>
    <property type="match status" value="1"/>
</dbReference>
<dbReference type="InterPro" id="IPR016040">
    <property type="entry name" value="NAD(P)-bd_dom"/>
</dbReference>
<dbReference type="Pfam" id="PF13460">
    <property type="entry name" value="NAD_binding_10"/>
    <property type="match status" value="1"/>
</dbReference>
<dbReference type="STRING" id="648996.Theam_0196"/>
<sequence length="256" mass="28841">MFGKVLVTGASGFVATHLIERLKVEYPLVLVSRNPDRVRELHRGLPVYHVSSMELAFEREKPSYVVNTVGILKEEGGVTYEDVHVGFTKHLLDLSKALGVEKFIHLSALGVSPDSESRYFKSKWFGEELIRSSGLQHTILRPSIILGSGQKLYRDLRRVARVLPFIVAPKMRVKPVPVSSVVDTIYWAVKRRISGTVELCGDRVITMKELFERVLRELGMNRKVFEVPKSLLLPAAILGIGGLDLEQYKMIKDNVC</sequence>
<dbReference type="RefSeq" id="WP_013536955.1">
    <property type="nucleotide sequence ID" value="NC_014926.1"/>
</dbReference>
<dbReference type="eggNOG" id="COG0702">
    <property type="taxonomic scope" value="Bacteria"/>
</dbReference>
<keyword evidence="3" id="KW-1185">Reference proteome</keyword>
<protein>
    <submittedName>
        <fullName evidence="2">NAD-dependent epimerase/dehydratase</fullName>
    </submittedName>
</protein>
<dbReference type="PANTHER" id="PTHR12126">
    <property type="entry name" value="NADH-UBIQUINONE OXIDOREDUCTASE 39 KDA SUBUNIT-RELATED"/>
    <property type="match status" value="1"/>
</dbReference>
<dbReference type="Gene3D" id="3.40.50.720">
    <property type="entry name" value="NAD(P)-binding Rossmann-like Domain"/>
    <property type="match status" value="1"/>
</dbReference>
<name>E8T3V9_THEA1</name>
<dbReference type="InterPro" id="IPR036291">
    <property type="entry name" value="NAD(P)-bd_dom_sf"/>
</dbReference>
<dbReference type="EMBL" id="CP002444">
    <property type="protein sequence ID" value="ADU96169.1"/>
    <property type="molecule type" value="Genomic_DNA"/>
</dbReference>
<dbReference type="KEGG" id="tam:Theam_0196"/>
<dbReference type="Proteomes" id="UP000006362">
    <property type="component" value="Chromosome"/>
</dbReference>